<dbReference type="PANTHER" id="PTHR45663:SF11">
    <property type="entry name" value="GEO12009P1"/>
    <property type="match status" value="1"/>
</dbReference>
<evidence type="ECO:0000256" key="1">
    <source>
        <dbReference type="ARBA" id="ARBA00008987"/>
    </source>
</evidence>
<evidence type="ECO:0000256" key="7">
    <source>
        <dbReference type="PIRNR" id="PIRNR000077"/>
    </source>
</evidence>
<evidence type="ECO:0000256" key="2">
    <source>
        <dbReference type="ARBA" id="ARBA00022448"/>
    </source>
</evidence>
<dbReference type="PANTHER" id="PTHR45663">
    <property type="entry name" value="GEO12009P1"/>
    <property type="match status" value="1"/>
</dbReference>
<evidence type="ECO:0000256" key="4">
    <source>
        <dbReference type="ARBA" id="ARBA00023157"/>
    </source>
</evidence>
<gene>
    <name evidence="10" type="primary">trxA</name>
    <name evidence="10" type="ORF">M8542_04825</name>
</gene>
<dbReference type="GO" id="GO:0045454">
    <property type="term" value="P:cell redox homeostasis"/>
    <property type="evidence" value="ECO:0007669"/>
    <property type="project" value="TreeGrafter"/>
</dbReference>
<dbReference type="GO" id="GO:0005829">
    <property type="term" value="C:cytosol"/>
    <property type="evidence" value="ECO:0007669"/>
    <property type="project" value="TreeGrafter"/>
</dbReference>
<keyword evidence="2" id="KW-0813">Transport</keyword>
<keyword evidence="3" id="KW-0249">Electron transport</keyword>
<accession>A0A9X2SH81</accession>
<dbReference type="GO" id="GO:0015035">
    <property type="term" value="F:protein-disulfide reductase activity"/>
    <property type="evidence" value="ECO:0007669"/>
    <property type="project" value="UniProtKB-UniRule"/>
</dbReference>
<dbReference type="PROSITE" id="PS51352">
    <property type="entry name" value="THIOREDOXIN_2"/>
    <property type="match status" value="1"/>
</dbReference>
<protein>
    <recommendedName>
        <fullName evidence="6 7">Thioredoxin</fullName>
    </recommendedName>
</protein>
<dbReference type="InterPro" id="IPR017937">
    <property type="entry name" value="Thioredoxin_CS"/>
</dbReference>
<dbReference type="InterPro" id="IPR036249">
    <property type="entry name" value="Thioredoxin-like_sf"/>
</dbReference>
<evidence type="ECO:0000256" key="5">
    <source>
        <dbReference type="ARBA" id="ARBA00023284"/>
    </source>
</evidence>
<evidence type="ECO:0000313" key="10">
    <source>
        <dbReference type="EMBL" id="MCR6482124.1"/>
    </source>
</evidence>
<keyword evidence="5 8" id="KW-0676">Redox-active center</keyword>
<organism evidence="10 11">
    <name type="scientific">Amycolatopsis iheyensis</name>
    <dbReference type="NCBI Taxonomy" id="2945988"/>
    <lineage>
        <taxon>Bacteria</taxon>
        <taxon>Bacillati</taxon>
        <taxon>Actinomycetota</taxon>
        <taxon>Actinomycetes</taxon>
        <taxon>Pseudonocardiales</taxon>
        <taxon>Pseudonocardiaceae</taxon>
        <taxon>Amycolatopsis</taxon>
    </lineage>
</organism>
<dbReference type="CDD" id="cd02947">
    <property type="entry name" value="TRX_family"/>
    <property type="match status" value="1"/>
</dbReference>
<dbReference type="NCBIfam" id="TIGR01068">
    <property type="entry name" value="thioredoxin"/>
    <property type="match status" value="1"/>
</dbReference>
<name>A0A9X2SH81_9PSEU</name>
<dbReference type="AlphaFoldDB" id="A0A9X2SH81"/>
<dbReference type="InterPro" id="IPR005746">
    <property type="entry name" value="Thioredoxin"/>
</dbReference>
<sequence>MSEIPAVTDATFAEVVGSDVPVLVEFWATWCGPCRMVGPVLEQLATERAGKLAVRKIDADENPETMRSYQVMSLPTMILFAGGEPVETIVGAFPKARIEERLDRALTAPSL</sequence>
<keyword evidence="11" id="KW-1185">Reference proteome</keyword>
<feature type="disulfide bond" description="Redox-active" evidence="8">
    <location>
        <begin position="31"/>
        <end position="34"/>
    </location>
</feature>
<proteinExistence type="inferred from homology"/>
<dbReference type="Gene3D" id="3.40.30.10">
    <property type="entry name" value="Glutaredoxin"/>
    <property type="match status" value="1"/>
</dbReference>
<comment type="caution">
    <text evidence="10">The sequence shown here is derived from an EMBL/GenBank/DDBJ whole genome shotgun (WGS) entry which is preliminary data.</text>
</comment>
<evidence type="ECO:0000256" key="3">
    <source>
        <dbReference type="ARBA" id="ARBA00022982"/>
    </source>
</evidence>
<comment type="similarity">
    <text evidence="1 7">Belongs to the thioredoxin family.</text>
</comment>
<evidence type="ECO:0000256" key="6">
    <source>
        <dbReference type="NCBIfam" id="TIGR01068"/>
    </source>
</evidence>
<evidence type="ECO:0000256" key="8">
    <source>
        <dbReference type="PIRSR" id="PIRSR000077-4"/>
    </source>
</evidence>
<dbReference type="Pfam" id="PF00085">
    <property type="entry name" value="Thioredoxin"/>
    <property type="match status" value="1"/>
</dbReference>
<feature type="domain" description="Thioredoxin" evidence="9">
    <location>
        <begin position="1"/>
        <end position="107"/>
    </location>
</feature>
<keyword evidence="4 8" id="KW-1015">Disulfide bond</keyword>
<dbReference type="PRINTS" id="PR00421">
    <property type="entry name" value="THIOREDOXIN"/>
</dbReference>
<dbReference type="InterPro" id="IPR013766">
    <property type="entry name" value="Thioredoxin_domain"/>
</dbReference>
<dbReference type="PIRSF" id="PIRSF000077">
    <property type="entry name" value="Thioredoxin"/>
    <property type="match status" value="1"/>
</dbReference>
<dbReference type="SUPFAM" id="SSF52833">
    <property type="entry name" value="Thioredoxin-like"/>
    <property type="match status" value="1"/>
</dbReference>
<evidence type="ECO:0000259" key="9">
    <source>
        <dbReference type="PROSITE" id="PS51352"/>
    </source>
</evidence>
<dbReference type="EMBL" id="JAMXQV010000002">
    <property type="protein sequence ID" value="MCR6482124.1"/>
    <property type="molecule type" value="Genomic_DNA"/>
</dbReference>
<dbReference type="PROSITE" id="PS00194">
    <property type="entry name" value="THIOREDOXIN_1"/>
    <property type="match status" value="1"/>
</dbReference>
<dbReference type="FunFam" id="3.40.30.10:FF:000001">
    <property type="entry name" value="Thioredoxin"/>
    <property type="match status" value="1"/>
</dbReference>
<dbReference type="RefSeq" id="WP_257918762.1">
    <property type="nucleotide sequence ID" value="NZ_JAMXQV010000002.1"/>
</dbReference>
<dbReference type="Proteomes" id="UP001144096">
    <property type="component" value="Unassembled WGS sequence"/>
</dbReference>
<reference evidence="10" key="1">
    <citation type="submission" date="2022-06" db="EMBL/GenBank/DDBJ databases">
        <title>Amycolatopsis iheyaensis sp. nov., a new species of the genus Amycolatopsis isolated from soil in Iheya island, Japan.</title>
        <authorList>
            <person name="Ngamcharungchit C."/>
            <person name="Kanto H."/>
            <person name="Take A."/>
            <person name="Intra B."/>
            <person name="Matsumoto A."/>
            <person name="Panbangred W."/>
            <person name="Inahashi Y."/>
        </authorList>
    </citation>
    <scope>NUCLEOTIDE SEQUENCE</scope>
    <source>
        <strain evidence="10">OK19-0408</strain>
    </source>
</reference>
<evidence type="ECO:0000313" key="11">
    <source>
        <dbReference type="Proteomes" id="UP001144096"/>
    </source>
</evidence>